<evidence type="ECO:0000313" key="1">
    <source>
        <dbReference type="EMBL" id="QSO48144.1"/>
    </source>
</evidence>
<dbReference type="Proteomes" id="UP000663505">
    <property type="component" value="Chromosome"/>
</dbReference>
<dbReference type="AlphaFoldDB" id="A0A9X7W029"/>
<dbReference type="RefSeq" id="WP_206657481.1">
    <property type="nucleotide sequence ID" value="NZ_CP071182.1"/>
</dbReference>
<sequence>MNPILMDLKHSVVGLRTAVVNADLAQVETISRRIADLLHNLGRFSPDEMSTEDQQMIRGLMRIQSDTNQLLVCRLDNTKLAIEDMRRRHGLHQSWYA</sequence>
<keyword evidence="2" id="KW-1185">Reference proteome</keyword>
<protein>
    <submittedName>
        <fullName evidence="1">Uncharacterized protein</fullName>
    </submittedName>
</protein>
<reference evidence="1 2" key="1">
    <citation type="submission" date="2021-02" db="EMBL/GenBank/DDBJ databases">
        <title>Alicyclobacillus curvatus sp. nov. and Alicyclobacillus mengziensis sp. nov., two acidophilic bacteria isolated from acid mine drainage.</title>
        <authorList>
            <person name="Huang Y."/>
        </authorList>
    </citation>
    <scope>NUCLEOTIDE SEQUENCE [LARGE SCALE GENOMIC DNA]</scope>
    <source>
        <strain evidence="1 2">S30H14</strain>
    </source>
</reference>
<name>A0A9X7W029_9BACL</name>
<evidence type="ECO:0000313" key="2">
    <source>
        <dbReference type="Proteomes" id="UP000663505"/>
    </source>
</evidence>
<dbReference type="KEGG" id="afx:JZ786_03810"/>
<proteinExistence type="predicted"/>
<organism evidence="1 2">
    <name type="scientific">Alicyclobacillus mengziensis</name>
    <dbReference type="NCBI Taxonomy" id="2931921"/>
    <lineage>
        <taxon>Bacteria</taxon>
        <taxon>Bacillati</taxon>
        <taxon>Bacillota</taxon>
        <taxon>Bacilli</taxon>
        <taxon>Bacillales</taxon>
        <taxon>Alicyclobacillaceae</taxon>
        <taxon>Alicyclobacillus</taxon>
    </lineage>
</organism>
<gene>
    <name evidence="1" type="ORF">JZ786_03810</name>
</gene>
<accession>A0A9X7W029</accession>
<dbReference type="EMBL" id="CP071182">
    <property type="protein sequence ID" value="QSO48144.1"/>
    <property type="molecule type" value="Genomic_DNA"/>
</dbReference>